<dbReference type="PROSITE" id="PS51186">
    <property type="entry name" value="GNAT"/>
    <property type="match status" value="1"/>
</dbReference>
<dbReference type="SUPFAM" id="SSF55729">
    <property type="entry name" value="Acyl-CoA N-acyltransferases (Nat)"/>
    <property type="match status" value="1"/>
</dbReference>
<dbReference type="AlphaFoldDB" id="A0A2N8ZLZ6"/>
<feature type="domain" description="N-acetyltransferase" evidence="3">
    <location>
        <begin position="19"/>
        <end position="169"/>
    </location>
</feature>
<dbReference type="EMBL" id="LT960612">
    <property type="protein sequence ID" value="SON52924.1"/>
    <property type="molecule type" value="Genomic_DNA"/>
</dbReference>
<evidence type="ECO:0000313" key="4">
    <source>
        <dbReference type="EMBL" id="SON52924.1"/>
    </source>
</evidence>
<accession>A0A2N8ZLZ6</accession>
<dbReference type="OrthoDB" id="3389160at2"/>
<keyword evidence="5" id="KW-1185">Reference proteome</keyword>
<evidence type="ECO:0000256" key="2">
    <source>
        <dbReference type="ARBA" id="ARBA00023315"/>
    </source>
</evidence>
<dbReference type="PANTHER" id="PTHR43877:SF2">
    <property type="entry name" value="AMINOALKYLPHOSPHONATE N-ACETYLTRANSFERASE-RELATED"/>
    <property type="match status" value="1"/>
</dbReference>
<protein>
    <submittedName>
        <fullName evidence="4">Acetyltransferase</fullName>
        <ecNumber evidence="4">2.3.1.-</ecNumber>
    </submittedName>
</protein>
<dbReference type="InterPro" id="IPR050832">
    <property type="entry name" value="Bact_Acetyltransf"/>
</dbReference>
<dbReference type="PANTHER" id="PTHR43877">
    <property type="entry name" value="AMINOALKYLPHOSPHONATE N-ACETYLTRANSFERASE-RELATED-RELATED"/>
    <property type="match status" value="1"/>
</dbReference>
<keyword evidence="2 4" id="KW-0012">Acyltransferase</keyword>
<gene>
    <name evidence="4" type="primary">ttr</name>
    <name evidence="4" type="ORF">VTAP4600_B1313</name>
</gene>
<dbReference type="EC" id="2.3.1.-" evidence="4"/>
<dbReference type="InterPro" id="IPR016181">
    <property type="entry name" value="Acyl_CoA_acyltransferase"/>
</dbReference>
<dbReference type="Proteomes" id="UP000235828">
    <property type="component" value="Chromosome B"/>
</dbReference>
<dbReference type="Pfam" id="PF00583">
    <property type="entry name" value="Acetyltransf_1"/>
    <property type="match status" value="1"/>
</dbReference>
<dbReference type="KEGG" id="vta:B1313"/>
<proteinExistence type="predicted"/>
<dbReference type="Gene3D" id="3.40.630.30">
    <property type="match status" value="1"/>
</dbReference>
<sequence>MNIIELPSLDGYQPLLETLLVDCVSNGASVGFLTPIDRKEITAYWQGVNDDVTRDNRKIWLAVEDGEPLGVVQLSLCSKRNGQHRGEVEKLMVKTSARGQGISKMLMQTLEQRSVELGLSLLVLDTRKGDVASNLYRKLGYIESGEIPQFALSSNGDLDATVIFYKLIGES</sequence>
<reference evidence="4 5" key="1">
    <citation type="submission" date="2017-10" db="EMBL/GenBank/DDBJ databases">
        <authorList>
            <person name="Banno H."/>
            <person name="Chua N.-H."/>
        </authorList>
    </citation>
    <scope>NUCLEOTIDE SEQUENCE [LARGE SCALE GENOMIC DNA]</scope>
    <source>
        <strain evidence="4">Vibrio tapetis CECT4600</strain>
    </source>
</reference>
<evidence type="ECO:0000259" key="3">
    <source>
        <dbReference type="PROSITE" id="PS51186"/>
    </source>
</evidence>
<name>A0A2N8ZLZ6_9VIBR</name>
<dbReference type="RefSeq" id="WP_102525056.1">
    <property type="nucleotide sequence ID" value="NZ_LT960612.1"/>
</dbReference>
<organism evidence="4 5">
    <name type="scientific">Vibrio tapetis subsp. tapetis</name>
    <dbReference type="NCBI Taxonomy" id="1671868"/>
    <lineage>
        <taxon>Bacteria</taxon>
        <taxon>Pseudomonadati</taxon>
        <taxon>Pseudomonadota</taxon>
        <taxon>Gammaproteobacteria</taxon>
        <taxon>Vibrionales</taxon>
        <taxon>Vibrionaceae</taxon>
        <taxon>Vibrio</taxon>
    </lineage>
</organism>
<dbReference type="CDD" id="cd04301">
    <property type="entry name" value="NAT_SF"/>
    <property type="match status" value="1"/>
</dbReference>
<keyword evidence="1 4" id="KW-0808">Transferase</keyword>
<dbReference type="InterPro" id="IPR000182">
    <property type="entry name" value="GNAT_dom"/>
</dbReference>
<evidence type="ECO:0000313" key="5">
    <source>
        <dbReference type="Proteomes" id="UP000235828"/>
    </source>
</evidence>
<dbReference type="GO" id="GO:0016747">
    <property type="term" value="F:acyltransferase activity, transferring groups other than amino-acyl groups"/>
    <property type="evidence" value="ECO:0007669"/>
    <property type="project" value="InterPro"/>
</dbReference>
<evidence type="ECO:0000256" key="1">
    <source>
        <dbReference type="ARBA" id="ARBA00022679"/>
    </source>
</evidence>